<dbReference type="EMBL" id="JAPFFF010000001">
    <property type="protein sequence ID" value="KAK8899639.1"/>
    <property type="molecule type" value="Genomic_DNA"/>
</dbReference>
<evidence type="ECO:0000256" key="1">
    <source>
        <dbReference type="SAM" id="Phobius"/>
    </source>
</evidence>
<protein>
    <submittedName>
        <fullName evidence="2">Uncharacterized protein</fullName>
    </submittedName>
</protein>
<proteinExistence type="predicted"/>
<accession>A0ABR2L8F5</accession>
<evidence type="ECO:0000313" key="2">
    <source>
        <dbReference type="EMBL" id="KAK8899639.1"/>
    </source>
</evidence>
<keyword evidence="1" id="KW-0812">Transmembrane</keyword>
<keyword evidence="3" id="KW-1185">Reference proteome</keyword>
<name>A0ABR2L8F5_9EUKA</name>
<keyword evidence="1" id="KW-1133">Transmembrane helix</keyword>
<comment type="caution">
    <text evidence="2">The sequence shown here is derived from an EMBL/GenBank/DDBJ whole genome shotgun (WGS) entry which is preliminary data.</text>
</comment>
<keyword evidence="1" id="KW-0472">Membrane</keyword>
<gene>
    <name evidence="2" type="ORF">M9Y10_001956</name>
</gene>
<evidence type="ECO:0000313" key="3">
    <source>
        <dbReference type="Proteomes" id="UP001470230"/>
    </source>
</evidence>
<dbReference type="Proteomes" id="UP001470230">
    <property type="component" value="Unassembled WGS sequence"/>
</dbReference>
<feature type="transmembrane region" description="Helical" evidence="1">
    <location>
        <begin position="12"/>
        <end position="32"/>
    </location>
</feature>
<reference evidence="2 3" key="1">
    <citation type="submission" date="2024-04" db="EMBL/GenBank/DDBJ databases">
        <title>Tritrichomonas musculus Genome.</title>
        <authorList>
            <person name="Alves-Ferreira E."/>
            <person name="Grigg M."/>
            <person name="Lorenzi H."/>
            <person name="Galac M."/>
        </authorList>
    </citation>
    <scope>NUCLEOTIDE SEQUENCE [LARGE SCALE GENOMIC DNA]</scope>
    <source>
        <strain evidence="2 3">EAF2021</strain>
    </source>
</reference>
<organism evidence="2 3">
    <name type="scientific">Tritrichomonas musculus</name>
    <dbReference type="NCBI Taxonomy" id="1915356"/>
    <lineage>
        <taxon>Eukaryota</taxon>
        <taxon>Metamonada</taxon>
        <taxon>Parabasalia</taxon>
        <taxon>Tritrichomonadida</taxon>
        <taxon>Tritrichomonadidae</taxon>
        <taxon>Tritrichomonas</taxon>
    </lineage>
</organism>
<sequence length="585" mass="65996">MESSLSPKLKATLLTLHAIFITVVLVLAFVFLPKDNKSSPVTKLQSIKLPDNVLEPDYPHYTASGKIVFLYRNSIDNQHYVAVINDDGTDLRNIYNGEPKPFYNNTNGIRLMPFKDNKRILLGDGILECEPSIDEVTDPEKQTKIIPIEYPEELLKFKSLFMLWSEIIISPDNVHMGWSSLLYSGAIVFISRLERLESHSNERNFISPRIDITRNKNVANDVKYVMKNVQIVSDLAYMKVDPDHPGFIIPSKYIHGGEIKQFTFDCQKLTLVGATTSGLARSVLQNLNDDIVSPICHEAGYDETTIISPNGKLGIVMTSRFSPKTSCSILGILPRPYSSFGLMSFTQAVYTYSVTGVRLARKGNIGPALIDIEESLNDNDQERKYHGIDIHDPKDEYVFRSPMSWHYSSQRAIWLENAKNQMSKTRIRQVILDSSVYPPSEPLKCEKETPDNIPYALDISALANMSVSMYSGKIASPLGIEKGGYIDFEYKATSTNVTYVNYTEDGTNFFDGSEGYSMNYQTMGSYYQGNVVMFNLNGNQRKVVGEMNFKITFSNPNNDMKLIREESYGKATYKGITVTVDDMED</sequence>